<evidence type="ECO:0000313" key="3">
    <source>
        <dbReference type="Proteomes" id="UP000439903"/>
    </source>
</evidence>
<protein>
    <submittedName>
        <fullName evidence="2">Uncharacterized protein</fullName>
    </submittedName>
</protein>
<comment type="caution">
    <text evidence="2">The sequence shown here is derived from an EMBL/GenBank/DDBJ whole genome shotgun (WGS) entry which is preliminary data.</text>
</comment>
<dbReference type="Proteomes" id="UP000439903">
    <property type="component" value="Unassembled WGS sequence"/>
</dbReference>
<dbReference type="OrthoDB" id="2439730at2759"/>
<keyword evidence="3" id="KW-1185">Reference proteome</keyword>
<feature type="transmembrane region" description="Helical" evidence="1">
    <location>
        <begin position="180"/>
        <end position="199"/>
    </location>
</feature>
<reference evidence="2 3" key="1">
    <citation type="journal article" date="2019" name="Environ. Microbiol.">
        <title>At the nexus of three kingdoms: the genome of the mycorrhizal fungus Gigaspora margarita provides insights into plant, endobacterial and fungal interactions.</title>
        <authorList>
            <person name="Venice F."/>
            <person name="Ghignone S."/>
            <person name="Salvioli di Fossalunga A."/>
            <person name="Amselem J."/>
            <person name="Novero M."/>
            <person name="Xianan X."/>
            <person name="Sedzielewska Toro K."/>
            <person name="Morin E."/>
            <person name="Lipzen A."/>
            <person name="Grigoriev I.V."/>
            <person name="Henrissat B."/>
            <person name="Martin F.M."/>
            <person name="Bonfante P."/>
        </authorList>
    </citation>
    <scope>NUCLEOTIDE SEQUENCE [LARGE SCALE GENOMIC DNA]</scope>
    <source>
        <strain evidence="2 3">BEG34</strain>
    </source>
</reference>
<accession>A0A8H4AD57</accession>
<sequence>MNFQNINFSFFQKKTEFCTSFLQIISLSSTINIRRPLDLSTCNLIGAISIFFLSLAMNLAILVSLIIRFSTRNKILIKDEVIMILLSTIFSVLYAVMDIGNEKNVNWWCSPINDPIIPFILSLVYFLLFGFFIISLKIHIKNATTQTKEFENTPNESPKNSLVDSENESERLQITEIKKITSYISMIWVQVFVMFIYTITQLARINSMFIGIYYIFGLSISGILILFQYIRYESLTHGQRIPKFVINQVPTKNANDSPINTTKDWFLGQFHSNKNLTFSPINSSFSSSRESYNSLRDSFRDSFQKLKLPFTKIQVQVVQHQISESSDSYSDSSSDGHFRLEIPTINNISKNS</sequence>
<feature type="transmembrane region" description="Helical" evidence="1">
    <location>
        <begin position="211"/>
        <end position="230"/>
    </location>
</feature>
<dbReference type="EMBL" id="WTPW01000769">
    <property type="protein sequence ID" value="KAF0481619.1"/>
    <property type="molecule type" value="Genomic_DNA"/>
</dbReference>
<dbReference type="AlphaFoldDB" id="A0A8H4AD57"/>
<keyword evidence="1" id="KW-0472">Membrane</keyword>
<evidence type="ECO:0000313" key="2">
    <source>
        <dbReference type="EMBL" id="KAF0481619.1"/>
    </source>
</evidence>
<feature type="transmembrane region" description="Helical" evidence="1">
    <location>
        <begin position="117"/>
        <end position="136"/>
    </location>
</feature>
<feature type="transmembrane region" description="Helical" evidence="1">
    <location>
        <begin position="81"/>
        <end position="97"/>
    </location>
</feature>
<keyword evidence="1" id="KW-1133">Transmembrane helix</keyword>
<feature type="transmembrane region" description="Helical" evidence="1">
    <location>
        <begin position="44"/>
        <end position="69"/>
    </location>
</feature>
<proteinExistence type="predicted"/>
<keyword evidence="1" id="KW-0812">Transmembrane</keyword>
<gene>
    <name evidence="2" type="ORF">F8M41_023537</name>
</gene>
<organism evidence="2 3">
    <name type="scientific">Gigaspora margarita</name>
    <dbReference type="NCBI Taxonomy" id="4874"/>
    <lineage>
        <taxon>Eukaryota</taxon>
        <taxon>Fungi</taxon>
        <taxon>Fungi incertae sedis</taxon>
        <taxon>Mucoromycota</taxon>
        <taxon>Glomeromycotina</taxon>
        <taxon>Glomeromycetes</taxon>
        <taxon>Diversisporales</taxon>
        <taxon>Gigasporaceae</taxon>
        <taxon>Gigaspora</taxon>
    </lineage>
</organism>
<evidence type="ECO:0000256" key="1">
    <source>
        <dbReference type="SAM" id="Phobius"/>
    </source>
</evidence>
<name>A0A8H4AD57_GIGMA</name>